<dbReference type="EMBL" id="CP003538">
    <property type="protein sequence ID" value="AGH98995.1"/>
    <property type="molecule type" value="Genomic_DNA"/>
</dbReference>
<accession>M4VKI7</accession>
<dbReference type="Proteomes" id="UP000011932">
    <property type="component" value="Chromosome"/>
</dbReference>
<organism evidence="1 2">
    <name type="scientific">Micavibrio aeruginosavorus EPB</name>
    <dbReference type="NCBI Taxonomy" id="349215"/>
    <lineage>
        <taxon>Bacteria</taxon>
        <taxon>Pseudomonadati</taxon>
        <taxon>Bdellovibrionota</taxon>
        <taxon>Bdellovibrionia</taxon>
        <taxon>Bdellovibrionales</taxon>
        <taxon>Pseudobdellovibrionaceae</taxon>
        <taxon>Micavibrio</taxon>
    </lineage>
</organism>
<reference evidence="1 2" key="1">
    <citation type="journal article" date="2013" name="ISME J.">
        <title>By their genes ye shall know them: genomic signatures of predatory bacteria.</title>
        <authorList>
            <person name="Pasternak Z."/>
            <person name="Pietrokovski S."/>
            <person name="Rotem O."/>
            <person name="Gophna U."/>
            <person name="Lurie-Weinberger M.N."/>
            <person name="Jurkevitch E."/>
        </authorList>
    </citation>
    <scope>NUCLEOTIDE SEQUENCE [LARGE SCALE GENOMIC DNA]</scope>
    <source>
        <strain evidence="1">EPB</strain>
    </source>
</reference>
<dbReference type="KEGG" id="man:A11S_2199"/>
<protein>
    <submittedName>
        <fullName evidence="1">Uncharacterized protein</fullName>
    </submittedName>
</protein>
<proteinExistence type="predicted"/>
<evidence type="ECO:0000313" key="2">
    <source>
        <dbReference type="Proteomes" id="UP000011932"/>
    </source>
</evidence>
<dbReference type="AlphaFoldDB" id="M4VKI7"/>
<gene>
    <name evidence="1" type="ORF">A11S_2199</name>
</gene>
<sequence>MEQDRKDRASFLNFLNFFFARFRVRQLSGEFCFKQSISYWIK</sequence>
<dbReference type="HOGENOM" id="CLU_3254021_0_0_5"/>
<name>M4VKI7_9BACT</name>
<evidence type="ECO:0000313" key="1">
    <source>
        <dbReference type="EMBL" id="AGH98995.1"/>
    </source>
</evidence>